<comment type="caution">
    <text evidence="3">The sequence shown here is derived from an EMBL/GenBank/DDBJ whole genome shotgun (WGS) entry which is preliminary data.</text>
</comment>
<reference evidence="3" key="2">
    <citation type="submission" date="2021-04" db="EMBL/GenBank/DDBJ databases">
        <authorList>
            <person name="Gilroy R."/>
        </authorList>
    </citation>
    <scope>NUCLEOTIDE SEQUENCE</scope>
    <source>
        <strain evidence="3">Gambia15-2214</strain>
    </source>
</reference>
<evidence type="ECO:0000259" key="2">
    <source>
        <dbReference type="Pfam" id="PF08345"/>
    </source>
</evidence>
<feature type="transmembrane region" description="Helical" evidence="1">
    <location>
        <begin position="134"/>
        <end position="155"/>
    </location>
</feature>
<evidence type="ECO:0000313" key="4">
    <source>
        <dbReference type="Proteomes" id="UP000823914"/>
    </source>
</evidence>
<keyword evidence="1" id="KW-1133">Transmembrane helix</keyword>
<name>A0A9E2L1U2_9SPIR</name>
<feature type="domain" description="Flagellar M-ring C-terminal" evidence="2">
    <location>
        <begin position="7"/>
        <end position="110"/>
    </location>
</feature>
<dbReference type="PANTHER" id="PTHR30046:SF0">
    <property type="entry name" value="FLAGELLAR M-RING PROTEIN"/>
    <property type="match status" value="1"/>
</dbReference>
<keyword evidence="3" id="KW-0966">Cell projection</keyword>
<dbReference type="InterPro" id="IPR013556">
    <property type="entry name" value="Flag_M-ring_C"/>
</dbReference>
<reference evidence="3" key="1">
    <citation type="journal article" date="2021" name="PeerJ">
        <title>Extensive microbial diversity within the chicken gut microbiome revealed by metagenomics and culture.</title>
        <authorList>
            <person name="Gilroy R."/>
            <person name="Ravi A."/>
            <person name="Getino M."/>
            <person name="Pursley I."/>
            <person name="Horton D.L."/>
            <person name="Alikhan N.F."/>
            <person name="Baker D."/>
            <person name="Gharbi K."/>
            <person name="Hall N."/>
            <person name="Watson M."/>
            <person name="Adriaenssens E.M."/>
            <person name="Foster-Nyarko E."/>
            <person name="Jarju S."/>
            <person name="Secka A."/>
            <person name="Antonio M."/>
            <person name="Oren A."/>
            <person name="Chaudhuri R.R."/>
            <person name="La Ragione R."/>
            <person name="Hildebrand F."/>
            <person name="Pallen M.J."/>
        </authorList>
    </citation>
    <scope>NUCLEOTIDE SEQUENCE</scope>
    <source>
        <strain evidence="3">Gambia15-2214</strain>
    </source>
</reference>
<dbReference type="EMBL" id="JAHLFV010000151">
    <property type="protein sequence ID" value="MBU3850165.1"/>
    <property type="molecule type" value="Genomic_DNA"/>
</dbReference>
<keyword evidence="1" id="KW-0472">Membrane</keyword>
<keyword evidence="1" id="KW-0812">Transmembrane</keyword>
<dbReference type="InterPro" id="IPR043427">
    <property type="entry name" value="YscJ/FliF"/>
</dbReference>
<protein>
    <submittedName>
        <fullName evidence="3">Flagellar M-ring protein FliF</fullName>
    </submittedName>
</protein>
<gene>
    <name evidence="3" type="ORF">IAA16_06325</name>
</gene>
<keyword evidence="3" id="KW-0282">Flagellum</keyword>
<dbReference type="Pfam" id="PF08345">
    <property type="entry name" value="YscJ_FliF_C"/>
    <property type="match status" value="1"/>
</dbReference>
<dbReference type="PANTHER" id="PTHR30046">
    <property type="entry name" value="FLAGELLAR M-RING PROTEIN"/>
    <property type="match status" value="1"/>
</dbReference>
<sequence>QNPPVYSDMSNLIGTSEESGVKQNNVLNTAEYLEEKSPSIDRITVSVNIDGTWEKEYDEKGNLIINPNGSIARKYIPVDPAVLASTTSLIQSAIGYDRIRGDTVSVQNIQYDRSAQFAEEDEKFRKAQQQRTTILVSIAGIAAILLAFVVIRLITRSIERRRRLKQEEMLRQSQLEREKTIWEAEQAGMEVTMSVEERRRAELQENAVTMAKEHPEDVAMLIRTWLMEE</sequence>
<evidence type="ECO:0000256" key="1">
    <source>
        <dbReference type="SAM" id="Phobius"/>
    </source>
</evidence>
<dbReference type="AlphaFoldDB" id="A0A9E2L1U2"/>
<accession>A0A9E2L1U2</accession>
<organism evidence="3 4">
    <name type="scientific">Candidatus Treponema excrementipullorum</name>
    <dbReference type="NCBI Taxonomy" id="2838768"/>
    <lineage>
        <taxon>Bacteria</taxon>
        <taxon>Pseudomonadati</taxon>
        <taxon>Spirochaetota</taxon>
        <taxon>Spirochaetia</taxon>
        <taxon>Spirochaetales</taxon>
        <taxon>Treponemataceae</taxon>
        <taxon>Treponema</taxon>
    </lineage>
</organism>
<proteinExistence type="predicted"/>
<feature type="non-terminal residue" evidence="3">
    <location>
        <position position="1"/>
    </location>
</feature>
<evidence type="ECO:0000313" key="3">
    <source>
        <dbReference type="EMBL" id="MBU3850165.1"/>
    </source>
</evidence>
<dbReference type="Proteomes" id="UP000823914">
    <property type="component" value="Unassembled WGS sequence"/>
</dbReference>
<keyword evidence="3" id="KW-0969">Cilium</keyword>